<keyword evidence="9 11" id="KW-0012">Acyltransferase</keyword>
<dbReference type="InterPro" id="IPR020617">
    <property type="entry name" value="Thiolase_C"/>
</dbReference>
<dbReference type="Pfam" id="PF00108">
    <property type="entry name" value="Thiolase_N"/>
    <property type="match status" value="1"/>
</dbReference>
<dbReference type="Pfam" id="PF02803">
    <property type="entry name" value="Thiolase_C"/>
    <property type="match status" value="1"/>
</dbReference>
<dbReference type="PANTHER" id="PTHR43853">
    <property type="entry name" value="3-KETOACYL-COA THIOLASE, PEROXISOMAL"/>
    <property type="match status" value="1"/>
</dbReference>
<comment type="caution">
    <text evidence="15">The sequence shown here is derived from an EMBL/GenBank/DDBJ whole genome shotgun (WGS) entry which is preliminary data.</text>
</comment>
<keyword evidence="6" id="KW-0809">Transit peptide</keyword>
<evidence type="ECO:0000256" key="8">
    <source>
        <dbReference type="ARBA" id="ARBA00023140"/>
    </source>
</evidence>
<evidence type="ECO:0000256" key="6">
    <source>
        <dbReference type="ARBA" id="ARBA00022946"/>
    </source>
</evidence>
<dbReference type="PROSITE" id="PS00098">
    <property type="entry name" value="THIOLASE_1"/>
    <property type="match status" value="1"/>
</dbReference>
<dbReference type="InterPro" id="IPR002155">
    <property type="entry name" value="Thiolase"/>
</dbReference>
<dbReference type="InterPro" id="IPR020613">
    <property type="entry name" value="Thiolase_CS"/>
</dbReference>
<dbReference type="PANTHER" id="PTHR43853:SF8">
    <property type="entry name" value="3-KETOACYL-COA THIOLASE, PEROXISOMAL"/>
    <property type="match status" value="1"/>
</dbReference>
<dbReference type="GO" id="GO:0006635">
    <property type="term" value="P:fatty acid beta-oxidation"/>
    <property type="evidence" value="ECO:0007669"/>
    <property type="project" value="TreeGrafter"/>
</dbReference>
<evidence type="ECO:0000259" key="12">
    <source>
        <dbReference type="Pfam" id="PF00108"/>
    </source>
</evidence>
<dbReference type="Gene3D" id="3.40.47.10">
    <property type="match status" value="2"/>
</dbReference>
<protein>
    <recommendedName>
        <fullName evidence="16">Thiolase</fullName>
    </recommendedName>
</protein>
<comment type="pathway">
    <text evidence="2">Lipid metabolism; fatty acid metabolism.</text>
</comment>
<keyword evidence="8" id="KW-0576">Peroxisome</keyword>
<evidence type="ECO:0000313" key="15">
    <source>
        <dbReference type="EMBL" id="KAG5162254.1"/>
    </source>
</evidence>
<sequence length="471" mass="49552">MHDFMWDGQNDGRPHNRICLTELQKMVEQSASGHVIRPGIEIPELIKARKTRQSSSSTSIHNHVDMSTQTSSNKAALLQKNDNDIVIVSAVRSAITKGKKGGFKDTKPELILSHVLRAAYSKVNLDPKLIQDIAVGNVLPPGGGASAARMAALHAGIPVETSINTVNRQCSSGLTAINQIANQILAGQIDIGIGAGVESMTNGYGAGAAPDVSEEVLENKDAEDCLLPMGITSENVAKDYGITRRVQDEFAAKSFQKAAAANKAGKFKDEIVPITAKFIDPKTEKVSEIVVDQDDGIRDGVTVESLSKLKPAFSKDGSTHAGNASQVSDGAAAVLLARRSVAKRLGLPIVGKFVTAATVGVPPRIMGVGPAYAIPRVLEIAGITLADVDFFEINEAFASQAVFSVQHLNIPFEKVNINGGAIAIGHPLGCTGARQVATGLNIAKQTGKKLFVTSMCIGSGMGMAAIFVSEQ</sequence>
<dbReference type="InterPro" id="IPR020616">
    <property type="entry name" value="Thiolase_N"/>
</dbReference>
<dbReference type="EMBL" id="JAFIQS010000023">
    <property type="protein sequence ID" value="KAG5161883.1"/>
    <property type="molecule type" value="Genomic_DNA"/>
</dbReference>
<keyword evidence="5" id="KW-0276">Fatty acid metabolism</keyword>
<dbReference type="InterPro" id="IPR020615">
    <property type="entry name" value="Thiolase_acyl_enz_int_AS"/>
</dbReference>
<proteinExistence type="inferred from homology"/>
<dbReference type="OrthoDB" id="5404651at2759"/>
<evidence type="ECO:0000256" key="5">
    <source>
        <dbReference type="ARBA" id="ARBA00022832"/>
    </source>
</evidence>
<dbReference type="CDD" id="cd00751">
    <property type="entry name" value="thiolase"/>
    <property type="match status" value="1"/>
</dbReference>
<keyword evidence="7" id="KW-0443">Lipid metabolism</keyword>
<gene>
    <name evidence="15" type="ORF">JR316_012917</name>
    <name evidence="14" type="ORF">JR316_013170</name>
</gene>
<evidence type="ECO:0000313" key="14">
    <source>
        <dbReference type="EMBL" id="KAG5161883.1"/>
    </source>
</evidence>
<evidence type="ECO:0000256" key="3">
    <source>
        <dbReference type="ARBA" id="ARBA00010982"/>
    </source>
</evidence>
<dbReference type="PROSITE" id="PS00737">
    <property type="entry name" value="THIOLASE_2"/>
    <property type="match status" value="1"/>
</dbReference>
<comment type="catalytic activity">
    <reaction evidence="10">
        <text>an acyl-CoA + acetyl-CoA = a 3-oxoacyl-CoA + CoA</text>
        <dbReference type="Rhea" id="RHEA:21564"/>
        <dbReference type="ChEBI" id="CHEBI:57287"/>
        <dbReference type="ChEBI" id="CHEBI:57288"/>
        <dbReference type="ChEBI" id="CHEBI:58342"/>
        <dbReference type="ChEBI" id="CHEBI:90726"/>
        <dbReference type="EC" id="2.3.1.16"/>
    </reaction>
</comment>
<comment type="similarity">
    <text evidence="3 11">Belongs to the thiolase-like superfamily. Thiolase family.</text>
</comment>
<evidence type="ECO:0008006" key="16">
    <source>
        <dbReference type="Google" id="ProtNLM"/>
    </source>
</evidence>
<dbReference type="AlphaFoldDB" id="A0A8H7XML6"/>
<organism evidence="15">
    <name type="scientific">Psilocybe cubensis</name>
    <name type="common">Psychedelic mushroom</name>
    <name type="synonym">Stropharia cubensis</name>
    <dbReference type="NCBI Taxonomy" id="181762"/>
    <lineage>
        <taxon>Eukaryota</taxon>
        <taxon>Fungi</taxon>
        <taxon>Dikarya</taxon>
        <taxon>Basidiomycota</taxon>
        <taxon>Agaricomycotina</taxon>
        <taxon>Agaricomycetes</taxon>
        <taxon>Agaricomycetidae</taxon>
        <taxon>Agaricales</taxon>
        <taxon>Agaricineae</taxon>
        <taxon>Strophariaceae</taxon>
        <taxon>Psilocybe</taxon>
    </lineage>
</organism>
<keyword evidence="4 11" id="KW-0808">Transferase</keyword>
<dbReference type="GO" id="GO:0005777">
    <property type="term" value="C:peroxisome"/>
    <property type="evidence" value="ECO:0007669"/>
    <property type="project" value="UniProtKB-SubCell"/>
</dbReference>
<evidence type="ECO:0000256" key="10">
    <source>
        <dbReference type="ARBA" id="ARBA00047605"/>
    </source>
</evidence>
<evidence type="ECO:0000256" key="4">
    <source>
        <dbReference type="ARBA" id="ARBA00022679"/>
    </source>
</evidence>
<evidence type="ECO:0000256" key="11">
    <source>
        <dbReference type="RuleBase" id="RU003557"/>
    </source>
</evidence>
<accession>A0A8H7XML6</accession>
<dbReference type="GO" id="GO:0003988">
    <property type="term" value="F:acetyl-CoA C-acyltransferase activity"/>
    <property type="evidence" value="ECO:0007669"/>
    <property type="project" value="UniProtKB-EC"/>
</dbReference>
<evidence type="ECO:0000256" key="2">
    <source>
        <dbReference type="ARBA" id="ARBA00004872"/>
    </source>
</evidence>
<reference evidence="15" key="1">
    <citation type="submission" date="2021-02" db="EMBL/GenBank/DDBJ databases">
        <title>Psilocybe cubensis genome.</title>
        <authorList>
            <person name="Mckernan K.J."/>
            <person name="Crawford S."/>
            <person name="Trippe A."/>
            <person name="Kane L.T."/>
            <person name="Mclaughlin S."/>
        </authorList>
    </citation>
    <scope>NUCLEOTIDE SEQUENCE [LARGE SCALE GENOMIC DNA]</scope>
    <source>
        <strain evidence="15">MGC-MH-2018</strain>
    </source>
</reference>
<dbReference type="NCBIfam" id="TIGR01930">
    <property type="entry name" value="AcCoA-C-Actrans"/>
    <property type="match status" value="1"/>
</dbReference>
<name>A0A8H7XML6_PSICU</name>
<comment type="subcellular location">
    <subcellularLocation>
        <location evidence="1">Peroxisome</location>
    </subcellularLocation>
</comment>
<evidence type="ECO:0000256" key="7">
    <source>
        <dbReference type="ARBA" id="ARBA00023098"/>
    </source>
</evidence>
<feature type="domain" description="Thiolase C-terminal" evidence="13">
    <location>
        <begin position="349"/>
        <end position="467"/>
    </location>
</feature>
<dbReference type="GO" id="GO:0010124">
    <property type="term" value="P:phenylacetate catabolic process"/>
    <property type="evidence" value="ECO:0007669"/>
    <property type="project" value="TreeGrafter"/>
</dbReference>
<evidence type="ECO:0000256" key="9">
    <source>
        <dbReference type="ARBA" id="ARBA00023315"/>
    </source>
</evidence>
<dbReference type="EMBL" id="JAFIQS010000020">
    <property type="protein sequence ID" value="KAG5162254.1"/>
    <property type="molecule type" value="Genomic_DNA"/>
</dbReference>
<dbReference type="InterPro" id="IPR016039">
    <property type="entry name" value="Thiolase-like"/>
</dbReference>
<feature type="domain" description="Thiolase N-terminal" evidence="12">
    <location>
        <begin position="85"/>
        <end position="339"/>
    </location>
</feature>
<evidence type="ECO:0000259" key="13">
    <source>
        <dbReference type="Pfam" id="PF02803"/>
    </source>
</evidence>
<dbReference type="SUPFAM" id="SSF53901">
    <property type="entry name" value="Thiolase-like"/>
    <property type="match status" value="2"/>
</dbReference>
<dbReference type="InterPro" id="IPR050215">
    <property type="entry name" value="Thiolase-like_sf_Thiolase"/>
</dbReference>
<evidence type="ECO:0000256" key="1">
    <source>
        <dbReference type="ARBA" id="ARBA00004275"/>
    </source>
</evidence>